<gene>
    <name evidence="1" type="ORF">BEN76_16790</name>
</gene>
<sequence length="317" mass="36798">MSTKNSETGKSNTARYSEEVWTCIRAVYEADGESSIERLLEIVRNETQIFDLPTRQTVISRAKREKWERPTSLLQKTTAELTKIIQREKRHNMLLAGVSIAHDDQDSEHKDHEPTDWDVYKADTANIERREKLVETALSRVKKLLSSASNKKKQTAEIVKRNRVFNDRLHLIYDYAFDQVLVTNSLLTDLETSLALTERDKSNFLNINTMNKDLIMLMNETVAAREKLTRIDFALYGITPDDTKEPETGNRMKDLEDDTAYEEQMARLHEQQKAAAHRRRYIESGEMEAEVEKEIQAKMKEMGMDDDEDITEAEFTE</sequence>
<evidence type="ECO:0000313" key="2">
    <source>
        <dbReference type="Proteomes" id="UP000185674"/>
    </source>
</evidence>
<evidence type="ECO:0000313" key="1">
    <source>
        <dbReference type="EMBL" id="APV37704.1"/>
    </source>
</evidence>
<dbReference type="EMBL" id="CP016898">
    <property type="protein sequence ID" value="APV37704.1"/>
    <property type="molecule type" value="Genomic_DNA"/>
</dbReference>
<keyword evidence="1" id="KW-0614">Plasmid</keyword>
<dbReference type="RefSeq" id="WP_076033712.1">
    <property type="nucleotide sequence ID" value="NZ_CP016898.1"/>
</dbReference>
<proteinExistence type="predicted"/>
<dbReference type="Proteomes" id="UP000185674">
    <property type="component" value="Plasmid pGFJ2"/>
</dbReference>
<dbReference type="AlphaFoldDB" id="A0A1P8ENA0"/>
<protein>
    <submittedName>
        <fullName evidence="1">Uncharacterized protein</fullName>
    </submittedName>
</protein>
<reference evidence="1 2" key="1">
    <citation type="submission" date="2016-08" db="EMBL/GenBank/DDBJ databases">
        <title>Complete genome sequence of Acinetobacter baylyi strain GFJ2.</title>
        <authorList>
            <person name="Tabata M."/>
            <person name="Kuboki S."/>
            <person name="Gibu N."/>
            <person name="Kinouchi Y."/>
            <person name="Vangnai A."/>
            <person name="Kasai D."/>
            <person name="Fukuda M."/>
        </authorList>
    </citation>
    <scope>NUCLEOTIDE SEQUENCE [LARGE SCALE GENOMIC DNA]</scope>
    <source>
        <strain evidence="1 2">GFJ2</strain>
        <plasmid evidence="2">Plasmid pgfj2</plasmid>
    </source>
</reference>
<accession>A0A1P8ENA0</accession>
<dbReference type="KEGG" id="asol:BEN76_16790"/>
<name>A0A1P8ENA0_9GAMM</name>
<geneLocation type="plasmid" evidence="2">
    <name>pgfj2</name>
</geneLocation>
<organism evidence="1 2">
    <name type="scientific">Acinetobacter soli</name>
    <dbReference type="NCBI Taxonomy" id="487316"/>
    <lineage>
        <taxon>Bacteria</taxon>
        <taxon>Pseudomonadati</taxon>
        <taxon>Pseudomonadota</taxon>
        <taxon>Gammaproteobacteria</taxon>
        <taxon>Moraxellales</taxon>
        <taxon>Moraxellaceae</taxon>
        <taxon>Acinetobacter</taxon>
    </lineage>
</organism>